<dbReference type="PROSITE" id="PS50126">
    <property type="entry name" value="S1"/>
    <property type="match status" value="1"/>
</dbReference>
<dbReference type="InterPro" id="IPR009019">
    <property type="entry name" value="KH_sf_prok-type"/>
</dbReference>
<gene>
    <name evidence="7" type="primary">nusA</name>
    <name evidence="10" type="ORF">BAQU_1496</name>
</gene>
<dbReference type="GO" id="GO:0006353">
    <property type="term" value="P:DNA-templated transcription termination"/>
    <property type="evidence" value="ECO:0007669"/>
    <property type="project" value="UniProtKB-UniRule"/>
</dbReference>
<dbReference type="SUPFAM" id="SSF69705">
    <property type="entry name" value="Transcription factor NusA, N-terminal domain"/>
    <property type="match status" value="1"/>
</dbReference>
<dbReference type="CDD" id="cd04455">
    <property type="entry name" value="S1_NusA"/>
    <property type="match status" value="1"/>
</dbReference>
<organism evidence="10 11">
    <name type="scientific">Bifidobacterium aquikefiri</name>
    <dbReference type="NCBI Taxonomy" id="1653207"/>
    <lineage>
        <taxon>Bacteria</taxon>
        <taxon>Bacillati</taxon>
        <taxon>Actinomycetota</taxon>
        <taxon>Actinomycetes</taxon>
        <taxon>Bifidobacteriales</taxon>
        <taxon>Bifidobacteriaceae</taxon>
        <taxon>Bifidobacterium</taxon>
    </lineage>
</organism>
<comment type="subunit">
    <text evidence="7">Monomer. Binds directly to the core enzyme of the DNA-dependent RNA polymerase and to nascent RNA.</text>
</comment>
<dbReference type="CDD" id="cd02134">
    <property type="entry name" value="KH-II_NusA_rpt1"/>
    <property type="match status" value="1"/>
</dbReference>
<dbReference type="InterPro" id="IPR003029">
    <property type="entry name" value="S1_domain"/>
</dbReference>
<dbReference type="Gene3D" id="3.30.300.20">
    <property type="match status" value="2"/>
</dbReference>
<evidence type="ECO:0000313" key="11">
    <source>
        <dbReference type="Proteomes" id="UP000216451"/>
    </source>
</evidence>
<dbReference type="PANTHER" id="PTHR22648">
    <property type="entry name" value="TRANSCRIPTION TERMINATION FACTOR NUSA"/>
    <property type="match status" value="1"/>
</dbReference>
<dbReference type="Proteomes" id="UP000216451">
    <property type="component" value="Unassembled WGS sequence"/>
</dbReference>
<feature type="compositionally biased region" description="Low complexity" evidence="8">
    <location>
        <begin position="149"/>
        <end position="173"/>
    </location>
</feature>
<name>A0A261G2Y7_9BIFI</name>
<dbReference type="GeneID" id="98296159"/>
<evidence type="ECO:0000256" key="5">
    <source>
        <dbReference type="ARBA" id="ARBA00023015"/>
    </source>
</evidence>
<evidence type="ECO:0000256" key="4">
    <source>
        <dbReference type="ARBA" id="ARBA00022884"/>
    </source>
</evidence>
<feature type="compositionally biased region" description="Polar residues" evidence="8">
    <location>
        <begin position="132"/>
        <end position="144"/>
    </location>
</feature>
<evidence type="ECO:0000259" key="9">
    <source>
        <dbReference type="PROSITE" id="PS50126"/>
    </source>
</evidence>
<keyword evidence="1 7" id="KW-0806">Transcription termination</keyword>
<comment type="function">
    <text evidence="7">Participates in both transcription termination and antitermination.</text>
</comment>
<dbReference type="GO" id="GO:0003700">
    <property type="term" value="F:DNA-binding transcription factor activity"/>
    <property type="evidence" value="ECO:0007669"/>
    <property type="project" value="InterPro"/>
</dbReference>
<keyword evidence="5 7" id="KW-0805">Transcription regulation</keyword>
<accession>A0A261G2Y7</accession>
<dbReference type="Pfam" id="PF26594">
    <property type="entry name" value="KH_NusA_2nd"/>
    <property type="match status" value="1"/>
</dbReference>
<protein>
    <recommendedName>
        <fullName evidence="7">Transcription termination/antitermination protein NusA</fullName>
    </recommendedName>
</protein>
<evidence type="ECO:0000256" key="1">
    <source>
        <dbReference type="ARBA" id="ARBA00022472"/>
    </source>
</evidence>
<dbReference type="FunFam" id="3.30.300.20:FF:000002">
    <property type="entry name" value="Transcription termination/antitermination protein NusA"/>
    <property type="match status" value="1"/>
</dbReference>
<dbReference type="InterPro" id="IPR025249">
    <property type="entry name" value="TF_NusA_KH_1st"/>
</dbReference>
<evidence type="ECO:0000256" key="3">
    <source>
        <dbReference type="ARBA" id="ARBA00022814"/>
    </source>
</evidence>
<reference evidence="10 11" key="1">
    <citation type="journal article" date="2017" name="BMC Genomics">
        <title>Comparative genomic and phylogenomic analyses of the Bifidobacteriaceae family.</title>
        <authorList>
            <person name="Lugli G.A."/>
            <person name="Milani C."/>
            <person name="Turroni F."/>
            <person name="Duranti S."/>
            <person name="Mancabelli L."/>
            <person name="Mangifesta M."/>
            <person name="Ferrario C."/>
            <person name="Modesto M."/>
            <person name="Mattarelli P."/>
            <person name="Jiri K."/>
            <person name="van Sinderen D."/>
            <person name="Ventura M."/>
        </authorList>
    </citation>
    <scope>NUCLEOTIDE SEQUENCE [LARGE SCALE GENOMIC DNA]</scope>
    <source>
        <strain evidence="10 11">LMG 28769</strain>
    </source>
</reference>
<feature type="region of interest" description="Disordered" evidence="8">
    <location>
        <begin position="61"/>
        <end position="176"/>
    </location>
</feature>
<dbReference type="Gene3D" id="3.30.1480.10">
    <property type="entry name" value="NusA, N-terminal domain"/>
    <property type="match status" value="2"/>
</dbReference>
<dbReference type="SUPFAM" id="SSF50249">
    <property type="entry name" value="Nucleic acid-binding proteins"/>
    <property type="match status" value="1"/>
</dbReference>
<sequence length="461" mass="48933">MELDLTGIHQLAAEQGIDTETLDEALAEALRQAYLKTPHAAKHARVELDDRAGTFTVWAQDEISESELADGTSDKPADTAKSTESATSAESAESNTSAEATPDTAEKTDVTTPEGAMPQTSNSAVTPEIATNPESPNAVQTAQSDESEQAPVQAPATPTPATSARAAAPTVASSHERNHAAFGAYARENRPVIHLGEEYDDTPHNFGRLAAATARQVITQLFRDAEDNKIFGAFSGQKGKLVTGIVQQDANDPSNVHVAVGDTEALLPKREQIPGERYRHGERIRVYVVNVARGLKGPEIIVSRSHPELVRRLFEREVPELVSGAVSIMAIAREAGARTKIAVRANTQGVNPKGALIGPGGARVRAVMENLGPEKIDIVDWSVDPAKFVAAALSPAVATQVNVISEKNKTAIAFIHDDQLSLAIGKEGQNARLSAKLTGWKIGIESAEAHAQQESSQGAEN</sequence>
<comment type="caution">
    <text evidence="10">The sequence shown here is derived from an EMBL/GenBank/DDBJ whole genome shotgun (WGS) entry which is preliminary data.</text>
</comment>
<dbReference type="GO" id="GO:0005829">
    <property type="term" value="C:cytosol"/>
    <property type="evidence" value="ECO:0007669"/>
    <property type="project" value="TreeGrafter"/>
</dbReference>
<dbReference type="Pfam" id="PF08529">
    <property type="entry name" value="NusA_N"/>
    <property type="match status" value="2"/>
</dbReference>
<dbReference type="InterPro" id="IPR013735">
    <property type="entry name" value="TF_NusA_N"/>
</dbReference>
<proteinExistence type="inferred from homology"/>
<dbReference type="NCBIfam" id="TIGR01953">
    <property type="entry name" value="NusA"/>
    <property type="match status" value="1"/>
</dbReference>
<dbReference type="InterPro" id="IPR010213">
    <property type="entry name" value="TF_NusA"/>
</dbReference>
<dbReference type="RefSeq" id="WP_415447748.1">
    <property type="nucleotide sequence ID" value="NZ_JBDNJZ010000002.1"/>
</dbReference>
<evidence type="ECO:0000256" key="7">
    <source>
        <dbReference type="HAMAP-Rule" id="MF_00945"/>
    </source>
</evidence>
<dbReference type="PANTHER" id="PTHR22648:SF0">
    <property type="entry name" value="TRANSCRIPTION TERMINATION_ANTITERMINATION PROTEIN NUSA"/>
    <property type="match status" value="1"/>
</dbReference>
<dbReference type="InterPro" id="IPR012340">
    <property type="entry name" value="NA-bd_OB-fold"/>
</dbReference>
<dbReference type="InterPro" id="IPR058582">
    <property type="entry name" value="KH_NusA_2nd"/>
</dbReference>
<dbReference type="SUPFAM" id="SSF54814">
    <property type="entry name" value="Prokaryotic type KH domain (KH-domain type II)"/>
    <property type="match status" value="2"/>
</dbReference>
<feature type="domain" description="S1 motif" evidence="9">
    <location>
        <begin position="239"/>
        <end position="305"/>
    </location>
</feature>
<evidence type="ECO:0000313" key="10">
    <source>
        <dbReference type="EMBL" id="OZG65758.1"/>
    </source>
</evidence>
<feature type="compositionally biased region" description="Low complexity" evidence="8">
    <location>
        <begin position="79"/>
        <end position="101"/>
    </location>
</feature>
<dbReference type="InterPro" id="IPR036555">
    <property type="entry name" value="NusA_N_sf"/>
</dbReference>
<comment type="subcellular location">
    <subcellularLocation>
        <location evidence="7">Cytoplasm</location>
    </subcellularLocation>
</comment>
<keyword evidence="11" id="KW-1185">Reference proteome</keyword>
<dbReference type="GO" id="GO:0003723">
    <property type="term" value="F:RNA binding"/>
    <property type="evidence" value="ECO:0007669"/>
    <property type="project" value="UniProtKB-UniRule"/>
</dbReference>
<dbReference type="InterPro" id="IPR015946">
    <property type="entry name" value="KH_dom-like_a/b"/>
</dbReference>
<keyword evidence="6 7" id="KW-0804">Transcription</keyword>
<dbReference type="AlphaFoldDB" id="A0A261G2Y7"/>
<dbReference type="InterPro" id="IPR030842">
    <property type="entry name" value="TF_NusA_bacterial"/>
</dbReference>
<dbReference type="CDD" id="cd22529">
    <property type="entry name" value="KH-II_NusA_rpt2"/>
    <property type="match status" value="1"/>
</dbReference>
<dbReference type="HAMAP" id="MF_00945_B">
    <property type="entry name" value="NusA_B"/>
    <property type="match status" value="1"/>
</dbReference>
<dbReference type="Pfam" id="PF13184">
    <property type="entry name" value="KH_NusA_1st"/>
    <property type="match status" value="1"/>
</dbReference>
<dbReference type="GO" id="GO:0031564">
    <property type="term" value="P:transcription antitermination"/>
    <property type="evidence" value="ECO:0007669"/>
    <property type="project" value="UniProtKB-UniRule"/>
</dbReference>
<dbReference type="Gene3D" id="2.40.50.140">
    <property type="entry name" value="Nucleic acid-binding proteins"/>
    <property type="match status" value="1"/>
</dbReference>
<keyword evidence="4 7" id="KW-0694">RNA-binding</keyword>
<comment type="similarity">
    <text evidence="7">Belongs to the NusA family.</text>
</comment>
<evidence type="ECO:0000256" key="2">
    <source>
        <dbReference type="ARBA" id="ARBA00022490"/>
    </source>
</evidence>
<dbReference type="FunFam" id="3.30.300.20:FF:000005">
    <property type="entry name" value="Transcription termination/antitermination protein NusA"/>
    <property type="match status" value="1"/>
</dbReference>
<evidence type="ECO:0000256" key="6">
    <source>
        <dbReference type="ARBA" id="ARBA00023163"/>
    </source>
</evidence>
<dbReference type="SMART" id="SM00316">
    <property type="entry name" value="S1"/>
    <property type="match status" value="1"/>
</dbReference>
<keyword evidence="3 7" id="KW-0889">Transcription antitermination</keyword>
<keyword evidence="2 7" id="KW-0963">Cytoplasm</keyword>
<dbReference type="EMBL" id="MWXA01000007">
    <property type="protein sequence ID" value="OZG65758.1"/>
    <property type="molecule type" value="Genomic_DNA"/>
</dbReference>
<evidence type="ECO:0000256" key="8">
    <source>
        <dbReference type="SAM" id="MobiDB-lite"/>
    </source>
</evidence>